<organism evidence="1 2">
    <name type="scientific">Duganella margarita</name>
    <dbReference type="NCBI Taxonomy" id="2692170"/>
    <lineage>
        <taxon>Bacteria</taxon>
        <taxon>Pseudomonadati</taxon>
        <taxon>Pseudomonadota</taxon>
        <taxon>Betaproteobacteria</taxon>
        <taxon>Burkholderiales</taxon>
        <taxon>Oxalobacteraceae</taxon>
        <taxon>Telluria group</taxon>
        <taxon>Duganella</taxon>
    </lineage>
</organism>
<evidence type="ECO:0000313" key="1">
    <source>
        <dbReference type="EMBL" id="MYN42773.1"/>
    </source>
</evidence>
<gene>
    <name evidence="1" type="ORF">GTP55_25855</name>
</gene>
<evidence type="ECO:0000313" key="2">
    <source>
        <dbReference type="Proteomes" id="UP000466332"/>
    </source>
</evidence>
<sequence length="59" mass="6578">MSDDLNKRGAQDRARINVNEPHEVAYWTKELGVTKDRLQQLVKDAGASAKAVREKLAEG</sequence>
<dbReference type="EMBL" id="WWCS01000024">
    <property type="protein sequence ID" value="MYN42773.1"/>
    <property type="molecule type" value="Genomic_DNA"/>
</dbReference>
<protein>
    <submittedName>
        <fullName evidence="1">DUF3606 domain-containing protein</fullName>
    </submittedName>
</protein>
<dbReference type="Proteomes" id="UP000466332">
    <property type="component" value="Unassembled WGS sequence"/>
</dbReference>
<dbReference type="Pfam" id="PF12244">
    <property type="entry name" value="DUF3606"/>
    <property type="match status" value="1"/>
</dbReference>
<dbReference type="InterPro" id="IPR022037">
    <property type="entry name" value="DUF3606"/>
</dbReference>
<reference evidence="1 2" key="1">
    <citation type="submission" date="2019-12" db="EMBL/GenBank/DDBJ databases">
        <title>Novel species isolated from a subtropical stream in China.</title>
        <authorList>
            <person name="Lu H."/>
        </authorList>
    </citation>
    <scope>NUCLEOTIDE SEQUENCE [LARGE SCALE GENOMIC DNA]</scope>
    <source>
        <strain evidence="1 2">FT109W</strain>
    </source>
</reference>
<name>A0ABW9WP89_9BURK</name>
<proteinExistence type="predicted"/>
<accession>A0ABW9WP89</accession>
<comment type="caution">
    <text evidence="1">The sequence shown here is derived from an EMBL/GenBank/DDBJ whole genome shotgun (WGS) entry which is preliminary data.</text>
</comment>
<keyword evidence="2" id="KW-1185">Reference proteome</keyword>
<dbReference type="RefSeq" id="WP_161047657.1">
    <property type="nucleotide sequence ID" value="NZ_WWCS01000024.1"/>
</dbReference>